<dbReference type="InterPro" id="IPR014721">
    <property type="entry name" value="Ribsml_uS5_D2-typ_fold_subgr"/>
</dbReference>
<dbReference type="InterPro" id="IPR019741">
    <property type="entry name" value="Galactokinase_CS"/>
</dbReference>
<evidence type="ECO:0000259" key="13">
    <source>
        <dbReference type="Pfam" id="PF10509"/>
    </source>
</evidence>
<dbReference type="Proteomes" id="UP000028488">
    <property type="component" value="Chromosome"/>
</dbReference>
<evidence type="ECO:0000256" key="2">
    <source>
        <dbReference type="ARBA" id="ARBA00022679"/>
    </source>
</evidence>
<dbReference type="InterPro" id="IPR036554">
    <property type="entry name" value="GHMP_kinase_C_sf"/>
</dbReference>
<comment type="similarity">
    <text evidence="1">Belongs to the GHMP kinase family. GalK subfamily.</text>
</comment>
<evidence type="ECO:0000256" key="9">
    <source>
        <dbReference type="ARBA" id="ARBA00023277"/>
    </source>
</evidence>
<evidence type="ECO:0000259" key="11">
    <source>
        <dbReference type="Pfam" id="PF00288"/>
    </source>
</evidence>
<accession>A0A076EK22</accession>
<evidence type="ECO:0000259" key="12">
    <source>
        <dbReference type="Pfam" id="PF08544"/>
    </source>
</evidence>
<name>A0A076EK22_RHOOP</name>
<dbReference type="GO" id="GO:0004335">
    <property type="term" value="F:galactokinase activity"/>
    <property type="evidence" value="ECO:0007669"/>
    <property type="project" value="UniProtKB-UniRule"/>
</dbReference>
<dbReference type="InterPro" id="IPR006203">
    <property type="entry name" value="GHMP_knse_ATP-bd_CS"/>
</dbReference>
<dbReference type="Gene3D" id="3.30.70.890">
    <property type="entry name" value="GHMP kinase, C-terminal domain"/>
    <property type="match status" value="1"/>
</dbReference>
<dbReference type="PROSITE" id="PS00627">
    <property type="entry name" value="GHMP_KINASES_ATP"/>
    <property type="match status" value="1"/>
</dbReference>
<evidence type="ECO:0000313" key="14">
    <source>
        <dbReference type="EMBL" id="AII05577.1"/>
    </source>
</evidence>
<dbReference type="SUPFAM" id="SSF54211">
    <property type="entry name" value="Ribosomal protein S5 domain 2-like"/>
    <property type="match status" value="1"/>
</dbReference>
<dbReference type="InterPro" id="IPR020568">
    <property type="entry name" value="Ribosomal_Su5_D2-typ_SF"/>
</dbReference>
<dbReference type="InterPro" id="IPR000705">
    <property type="entry name" value="Galactokinase"/>
</dbReference>
<feature type="domain" description="GHMP kinase C-terminal" evidence="12">
    <location>
        <begin position="296"/>
        <end position="372"/>
    </location>
</feature>
<dbReference type="EC" id="2.7.1.6" evidence="10"/>
<evidence type="ECO:0000256" key="3">
    <source>
        <dbReference type="ARBA" id="ARBA00022723"/>
    </source>
</evidence>
<evidence type="ECO:0000256" key="4">
    <source>
        <dbReference type="ARBA" id="ARBA00022741"/>
    </source>
</evidence>
<dbReference type="Gene3D" id="3.30.230.10">
    <property type="match status" value="1"/>
</dbReference>
<dbReference type="PANTHER" id="PTHR10457">
    <property type="entry name" value="MEVALONATE KINASE/GALACTOKINASE"/>
    <property type="match status" value="1"/>
</dbReference>
<keyword evidence="2" id="KW-0808">Transferase</keyword>
<dbReference type="eggNOG" id="COG0153">
    <property type="taxonomic scope" value="Bacteria"/>
</dbReference>
<dbReference type="InterPro" id="IPR006206">
    <property type="entry name" value="Mevalonate/galactokinase"/>
</dbReference>
<evidence type="ECO:0000256" key="7">
    <source>
        <dbReference type="ARBA" id="ARBA00022842"/>
    </source>
</evidence>
<feature type="domain" description="GHMP kinase N-terminal" evidence="11">
    <location>
        <begin position="105"/>
        <end position="195"/>
    </location>
</feature>
<evidence type="ECO:0000256" key="10">
    <source>
        <dbReference type="NCBIfam" id="TIGR00131"/>
    </source>
</evidence>
<evidence type="ECO:0000256" key="5">
    <source>
        <dbReference type="ARBA" id="ARBA00022777"/>
    </source>
</evidence>
<dbReference type="RefSeq" id="WP_128639539.1">
    <property type="nucleotide sequence ID" value="NZ_CP008947.1"/>
</dbReference>
<dbReference type="PRINTS" id="PR00473">
    <property type="entry name" value="GALCTOKINASE"/>
</dbReference>
<dbReference type="InterPro" id="IPR006204">
    <property type="entry name" value="GHMP_kinase_N_dom"/>
</dbReference>
<dbReference type="Pfam" id="PF08544">
    <property type="entry name" value="GHMP_kinases_C"/>
    <property type="match status" value="1"/>
</dbReference>
<evidence type="ECO:0000313" key="15">
    <source>
        <dbReference type="Proteomes" id="UP000028488"/>
    </source>
</evidence>
<keyword evidence="9" id="KW-0119">Carbohydrate metabolism</keyword>
<keyword evidence="3" id="KW-0479">Metal-binding</keyword>
<dbReference type="Pfam" id="PF00288">
    <property type="entry name" value="GHMP_kinases_N"/>
    <property type="match status" value="1"/>
</dbReference>
<keyword evidence="6" id="KW-0067">ATP-binding</keyword>
<dbReference type="GO" id="GO:0005524">
    <property type="term" value="F:ATP binding"/>
    <property type="evidence" value="ECO:0007669"/>
    <property type="project" value="UniProtKB-UniRule"/>
</dbReference>
<evidence type="ECO:0000256" key="6">
    <source>
        <dbReference type="ARBA" id="ARBA00022840"/>
    </source>
</evidence>
<dbReference type="PIRSF" id="PIRSF000530">
    <property type="entry name" value="Galactokinase"/>
    <property type="match status" value="1"/>
</dbReference>
<dbReference type="InterPro" id="IPR019539">
    <property type="entry name" value="GalKase_N"/>
</dbReference>
<proteinExistence type="inferred from homology"/>
<dbReference type="FunFam" id="3.30.70.890:FF:000001">
    <property type="entry name" value="Galactokinase"/>
    <property type="match status" value="1"/>
</dbReference>
<protein>
    <recommendedName>
        <fullName evidence="10">Galactokinase</fullName>
        <ecNumber evidence="10">2.7.1.6</ecNumber>
    </recommendedName>
</protein>
<dbReference type="EMBL" id="CP008947">
    <property type="protein sequence ID" value="AII05577.1"/>
    <property type="molecule type" value="Genomic_DNA"/>
</dbReference>
<dbReference type="AlphaFoldDB" id="A0A076EK22"/>
<evidence type="ECO:0000256" key="1">
    <source>
        <dbReference type="ARBA" id="ARBA00006566"/>
    </source>
</evidence>
<evidence type="ECO:0000256" key="8">
    <source>
        <dbReference type="ARBA" id="ARBA00023144"/>
    </source>
</evidence>
<dbReference type="PROSITE" id="PS00106">
    <property type="entry name" value="GALACTOKINASE"/>
    <property type="match status" value="1"/>
</dbReference>
<dbReference type="GO" id="GO:0005829">
    <property type="term" value="C:cytosol"/>
    <property type="evidence" value="ECO:0007669"/>
    <property type="project" value="TreeGrafter"/>
</dbReference>
<dbReference type="GO" id="GO:0046872">
    <property type="term" value="F:metal ion binding"/>
    <property type="evidence" value="ECO:0007669"/>
    <property type="project" value="UniProtKB-KW"/>
</dbReference>
<dbReference type="PANTHER" id="PTHR10457:SF7">
    <property type="entry name" value="GALACTOKINASE-RELATED"/>
    <property type="match status" value="1"/>
</dbReference>
<organism evidence="14 15">
    <name type="scientific">Rhodococcus opacus</name>
    <name type="common">Nocardia opaca</name>
    <dbReference type="NCBI Taxonomy" id="37919"/>
    <lineage>
        <taxon>Bacteria</taxon>
        <taxon>Bacillati</taxon>
        <taxon>Actinomycetota</taxon>
        <taxon>Actinomycetes</taxon>
        <taxon>Mycobacteriales</taxon>
        <taxon>Nocardiaceae</taxon>
        <taxon>Rhodococcus</taxon>
    </lineage>
</organism>
<keyword evidence="5 14" id="KW-0418">Kinase</keyword>
<dbReference type="SUPFAM" id="SSF55060">
    <property type="entry name" value="GHMP Kinase, C-terminal domain"/>
    <property type="match status" value="1"/>
</dbReference>
<keyword evidence="8" id="KW-0299">Galactose metabolism</keyword>
<dbReference type="InterPro" id="IPR013750">
    <property type="entry name" value="GHMP_kinase_C_dom"/>
</dbReference>
<keyword evidence="4" id="KW-0547">Nucleotide-binding</keyword>
<dbReference type="PRINTS" id="PR00959">
    <property type="entry name" value="MEVGALKINASE"/>
</dbReference>
<sequence length="396" mass="40746">MNGAQWVTPVDAAAVAAPAEALFLSTFGGAADGVWTAPGRVNLIGEHIDYAGGLVLPFALPYVTVVAVRVRGDGILHAVSTHTGESWRGPLDDVAPGHPAGWTAYVAGVVWALHRSGHLTAGTGFDVAVHSTVPVGSGLSSSAALECAFALAAADLAGLPTDDAGRRPLITASIRAENEIAGASTGGMDQSVAMLARPGHALLLDCRDGATRHVPLDFDSADARLVVIDTNAPHRLVDGQYGNRRATIEKACADLGVATLRDVADPDAAVAGLSSPAAQRVRHVLGEIRRVQEVADLLDRRRIADIGDALNRSHASLRDDYEVSSVELDSAVDAALEAGAWGARMTGGGFGGSAIALVPADRVDGVVENVARRAGTASLPVPQFLHAEPSGSAHRL</sequence>
<reference evidence="14 15" key="1">
    <citation type="submission" date="2014-07" db="EMBL/GenBank/DDBJ databases">
        <title>Genome Sequence of Rhodococcus opacus Strain R7, a Biodegrader of Mono- and Polycyclic Aromatic Hydrocarbons.</title>
        <authorList>
            <person name="Di Gennaro P."/>
            <person name="Zampolli J."/>
            <person name="Presti I."/>
            <person name="Cappelletti M."/>
            <person name="D'Ursi P."/>
            <person name="Orro A."/>
            <person name="Mezzelani A."/>
            <person name="Milanesi L."/>
        </authorList>
    </citation>
    <scope>NUCLEOTIDE SEQUENCE [LARGE SCALE GENOMIC DNA]</scope>
    <source>
        <strain evidence="14 15">R7</strain>
    </source>
</reference>
<dbReference type="GO" id="GO:0006012">
    <property type="term" value="P:galactose metabolic process"/>
    <property type="evidence" value="ECO:0007669"/>
    <property type="project" value="UniProtKB-UniRule"/>
</dbReference>
<feature type="domain" description="Galactokinase N-terminal" evidence="13">
    <location>
        <begin position="22"/>
        <end position="69"/>
    </location>
</feature>
<dbReference type="NCBIfam" id="TIGR00131">
    <property type="entry name" value="gal_kin"/>
    <property type="match status" value="1"/>
</dbReference>
<dbReference type="Pfam" id="PF10509">
    <property type="entry name" value="GalKase_gal_bdg"/>
    <property type="match status" value="1"/>
</dbReference>
<keyword evidence="7" id="KW-0460">Magnesium</keyword>
<gene>
    <name evidence="14" type="ORF">EP51_13440</name>
</gene>